<accession>A0A124E246</accession>
<dbReference type="STRING" id="228230.RMCC_2639"/>
<sequence>MSRDVRVSARFPAAVSHPPCTVRSMSHSANRLAVIDLETTGLEPSTGLILEIGVVIIDETLTERGGLAVLVDSPDAVAWAKDARRRDGDGGCLTVAEEMHLRNGLIDELLAGAGPTPRAGSVEAAAAVIAAGLDAHGICEPVPMVGSSVRSLDAPFLEVHAPALAARFTHRTIDASALTEFAFLVDRDGLETVMAGLPGSNHRTLGDCRRSLEILRRFATHYGIGAVAAASVG</sequence>
<dbReference type="Gene3D" id="3.30.420.10">
    <property type="entry name" value="Ribonuclease H-like superfamily/Ribonuclease H"/>
    <property type="match status" value="1"/>
</dbReference>
<protein>
    <submittedName>
        <fullName evidence="1">Exonuclease family protein</fullName>
    </submittedName>
</protein>
<keyword evidence="2" id="KW-1185">Reference proteome</keyword>
<dbReference type="Proteomes" id="UP000069443">
    <property type="component" value="Unassembled WGS sequence"/>
</dbReference>
<gene>
    <name evidence="1" type="ORF">RMCC_2639</name>
</gene>
<dbReference type="GO" id="GO:0004527">
    <property type="term" value="F:exonuclease activity"/>
    <property type="evidence" value="ECO:0007669"/>
    <property type="project" value="UniProtKB-KW"/>
</dbReference>
<name>A0A124E246_MYCCR</name>
<proteinExistence type="predicted"/>
<comment type="caution">
    <text evidence="1">The sequence shown here is derived from an EMBL/GenBank/DDBJ whole genome shotgun (WGS) entry which is preliminary data.</text>
</comment>
<dbReference type="InterPro" id="IPR036397">
    <property type="entry name" value="RNaseH_sf"/>
</dbReference>
<keyword evidence="1" id="KW-0269">Exonuclease</keyword>
<keyword evidence="1" id="KW-0378">Hydrolase</keyword>
<evidence type="ECO:0000313" key="2">
    <source>
        <dbReference type="Proteomes" id="UP000069443"/>
    </source>
</evidence>
<dbReference type="GO" id="GO:0003676">
    <property type="term" value="F:nucleic acid binding"/>
    <property type="evidence" value="ECO:0007669"/>
    <property type="project" value="InterPro"/>
</dbReference>
<dbReference type="AlphaFoldDB" id="A0A124E246"/>
<keyword evidence="1" id="KW-0540">Nuclease</keyword>
<dbReference type="EMBL" id="BCSY01000042">
    <property type="protein sequence ID" value="GAS95673.1"/>
    <property type="molecule type" value="Genomic_DNA"/>
</dbReference>
<reference evidence="2" key="1">
    <citation type="journal article" date="2016" name="Genome Announc.">
        <title>Draft Genome Sequences of Five Rapidly Growing Mycobacterium Species, M. thermoresistibile, M. fortuitum subsp. acetamidolyticum, M. canariasense, M. brisbanense, and M. novocastrense.</title>
        <authorList>
            <person name="Katahira K."/>
            <person name="Ogura Y."/>
            <person name="Gotoh Y."/>
            <person name="Hayashi T."/>
        </authorList>
    </citation>
    <scope>NUCLEOTIDE SEQUENCE [LARGE SCALE GENOMIC DNA]</scope>
    <source>
        <strain evidence="2">JCM15298</strain>
    </source>
</reference>
<organism evidence="1 2">
    <name type="scientific">Mycolicibacterium canariasense</name>
    <name type="common">Mycobacterium canariasense</name>
    <dbReference type="NCBI Taxonomy" id="228230"/>
    <lineage>
        <taxon>Bacteria</taxon>
        <taxon>Bacillati</taxon>
        <taxon>Actinomycetota</taxon>
        <taxon>Actinomycetes</taxon>
        <taxon>Mycobacteriales</taxon>
        <taxon>Mycobacteriaceae</taxon>
        <taxon>Mycolicibacterium</taxon>
    </lineage>
</organism>
<evidence type="ECO:0000313" key="1">
    <source>
        <dbReference type="EMBL" id="GAS95673.1"/>
    </source>
</evidence>
<dbReference type="InterPro" id="IPR012337">
    <property type="entry name" value="RNaseH-like_sf"/>
</dbReference>
<dbReference type="SUPFAM" id="SSF53098">
    <property type="entry name" value="Ribonuclease H-like"/>
    <property type="match status" value="1"/>
</dbReference>
<reference evidence="2" key="2">
    <citation type="submission" date="2016-02" db="EMBL/GenBank/DDBJ databases">
        <title>Draft genome sequence of five rapidly growing Mycobacterium species.</title>
        <authorList>
            <person name="Katahira K."/>
            <person name="Gotou Y."/>
            <person name="Iida K."/>
            <person name="Ogura Y."/>
            <person name="Hayashi T."/>
        </authorList>
    </citation>
    <scope>NUCLEOTIDE SEQUENCE [LARGE SCALE GENOMIC DNA]</scope>
    <source>
        <strain evidence="2">JCM15298</strain>
    </source>
</reference>